<accession>A0ABQ9JAN0</accession>
<reference evidence="1" key="1">
    <citation type="journal article" date="2023" name="Insect Mol. Biol.">
        <title>Genome sequencing provides insights into the evolution of gene families encoding plant cell wall-degrading enzymes in longhorned beetles.</title>
        <authorList>
            <person name="Shin N.R."/>
            <person name="Okamura Y."/>
            <person name="Kirsch R."/>
            <person name="Pauchet Y."/>
        </authorList>
    </citation>
    <scope>NUCLEOTIDE SEQUENCE</scope>
    <source>
        <strain evidence="1">MMC_N1</strain>
    </source>
</reference>
<comment type="caution">
    <text evidence="1">The sequence shown here is derived from an EMBL/GenBank/DDBJ whole genome shotgun (WGS) entry which is preliminary data.</text>
</comment>
<organism evidence="1 2">
    <name type="scientific">Molorchus minor</name>
    <dbReference type="NCBI Taxonomy" id="1323400"/>
    <lineage>
        <taxon>Eukaryota</taxon>
        <taxon>Metazoa</taxon>
        <taxon>Ecdysozoa</taxon>
        <taxon>Arthropoda</taxon>
        <taxon>Hexapoda</taxon>
        <taxon>Insecta</taxon>
        <taxon>Pterygota</taxon>
        <taxon>Neoptera</taxon>
        <taxon>Endopterygota</taxon>
        <taxon>Coleoptera</taxon>
        <taxon>Polyphaga</taxon>
        <taxon>Cucujiformia</taxon>
        <taxon>Chrysomeloidea</taxon>
        <taxon>Cerambycidae</taxon>
        <taxon>Lamiinae</taxon>
        <taxon>Monochamini</taxon>
        <taxon>Molorchus</taxon>
    </lineage>
</organism>
<sequence length="61" mass="6864">ANFETLNGFDDKRYAKLLRPQQDLPITTIQTILVKTYSLSLDNIRSSISIDMFSAAPTAKM</sequence>
<keyword evidence="2" id="KW-1185">Reference proteome</keyword>
<protein>
    <submittedName>
        <fullName evidence="1">Uncharacterized protein</fullName>
    </submittedName>
</protein>
<evidence type="ECO:0000313" key="2">
    <source>
        <dbReference type="Proteomes" id="UP001162164"/>
    </source>
</evidence>
<gene>
    <name evidence="1" type="ORF">NQ317_000373</name>
</gene>
<dbReference type="EMBL" id="JAPWTJ010000944">
    <property type="protein sequence ID" value="KAJ8974708.1"/>
    <property type="molecule type" value="Genomic_DNA"/>
</dbReference>
<proteinExistence type="predicted"/>
<evidence type="ECO:0000313" key="1">
    <source>
        <dbReference type="EMBL" id="KAJ8974708.1"/>
    </source>
</evidence>
<dbReference type="Proteomes" id="UP001162164">
    <property type="component" value="Unassembled WGS sequence"/>
</dbReference>
<feature type="non-terminal residue" evidence="1">
    <location>
        <position position="1"/>
    </location>
</feature>
<name>A0ABQ9JAN0_9CUCU</name>